<dbReference type="EMBL" id="VSIV01000071">
    <property type="protein sequence ID" value="TYB34131.1"/>
    <property type="molecule type" value="Genomic_DNA"/>
</dbReference>
<dbReference type="InterPro" id="IPR036105">
    <property type="entry name" value="DiNase_FeMo-co_biosyn_sf"/>
</dbReference>
<dbReference type="AlphaFoldDB" id="A0A5D0MQW6"/>
<reference evidence="2 3" key="1">
    <citation type="submission" date="2019-08" db="EMBL/GenBank/DDBJ databases">
        <title>Genomic characterization of a novel candidate phylum (ARYD3) from a high temperature, high salinity tertiary oil reservoir in north central Oklahoma, USA.</title>
        <authorList>
            <person name="Youssef N.H."/>
            <person name="Yadav A."/>
            <person name="Elshahed M.S."/>
        </authorList>
    </citation>
    <scope>NUCLEOTIDE SEQUENCE [LARGE SCALE GENOMIC DNA]</scope>
    <source>
        <strain evidence="2">ARYD1</strain>
    </source>
</reference>
<gene>
    <name evidence="2" type="ORF">FXF49_02865</name>
</gene>
<name>A0A5D0MQW6_FLESI</name>
<dbReference type="Gene3D" id="3.30.420.130">
    <property type="entry name" value="Dinitrogenase iron-molybdenum cofactor biosynthesis domain"/>
    <property type="match status" value="1"/>
</dbReference>
<evidence type="ECO:0000313" key="2">
    <source>
        <dbReference type="EMBL" id="TYB34131.1"/>
    </source>
</evidence>
<dbReference type="PANTHER" id="PTHR42983">
    <property type="entry name" value="DINITROGENASE IRON-MOLYBDENUM COFACTOR PROTEIN-RELATED"/>
    <property type="match status" value="1"/>
</dbReference>
<protein>
    <submittedName>
        <fullName evidence="2">Dinitrogenase iron-molybdenum cofactor biosynthesis protein</fullName>
    </submittedName>
</protein>
<feature type="domain" description="Dinitrogenase iron-molybdenum cofactor biosynthesis" evidence="1">
    <location>
        <begin position="13"/>
        <end position="105"/>
    </location>
</feature>
<dbReference type="PANTHER" id="PTHR42983:SF1">
    <property type="entry name" value="IRON-MOLYBDENUM PROTEIN"/>
    <property type="match status" value="1"/>
</dbReference>
<organism evidence="2 3">
    <name type="scientific">Flexistipes sinusarabici</name>
    <dbReference type="NCBI Taxonomy" id="2352"/>
    <lineage>
        <taxon>Bacteria</taxon>
        <taxon>Pseudomonadati</taxon>
        <taxon>Deferribacterota</taxon>
        <taxon>Deferribacteres</taxon>
        <taxon>Deferribacterales</taxon>
        <taxon>Flexistipitaceae</taxon>
        <taxon>Flexistipes</taxon>
    </lineage>
</organism>
<evidence type="ECO:0000259" key="1">
    <source>
        <dbReference type="Pfam" id="PF02579"/>
    </source>
</evidence>
<accession>A0A5D0MQW6</accession>
<dbReference type="InterPro" id="IPR003731">
    <property type="entry name" value="Di-Nase_FeMo-co_biosynth"/>
</dbReference>
<dbReference type="RefSeq" id="WP_303700405.1">
    <property type="nucleotide sequence ID" value="NZ_VSIV01000071.1"/>
</dbReference>
<evidence type="ECO:0000313" key="3">
    <source>
        <dbReference type="Proteomes" id="UP000323337"/>
    </source>
</evidence>
<dbReference type="SUPFAM" id="SSF53146">
    <property type="entry name" value="Nitrogenase accessory factor-like"/>
    <property type="match status" value="1"/>
</dbReference>
<proteinExistence type="predicted"/>
<sequence length="112" mass="12308">MKVLVTATSNNENSLMDPRFGRAKFWYISDLDKGKSYFIDNSKSESFEHGAGMQAAASALEEGVDVIVTGSVGPKAFDIIKRKGVQVFLGDSEKSVVDNLNDFKKNLLSEQK</sequence>
<comment type="caution">
    <text evidence="2">The sequence shown here is derived from an EMBL/GenBank/DDBJ whole genome shotgun (WGS) entry which is preliminary data.</text>
</comment>
<dbReference type="Pfam" id="PF02579">
    <property type="entry name" value="Nitro_FeMo-Co"/>
    <property type="match status" value="1"/>
</dbReference>
<dbReference type="Proteomes" id="UP000323337">
    <property type="component" value="Unassembled WGS sequence"/>
</dbReference>